<reference evidence="1" key="1">
    <citation type="submission" date="2022-12" db="EMBL/GenBank/DDBJ databases">
        <title>Genome Sequence of Lasiodiplodia mahajangana.</title>
        <authorList>
            <person name="Buettner E."/>
        </authorList>
    </citation>
    <scope>NUCLEOTIDE SEQUENCE</scope>
    <source>
        <strain evidence="1">VT137</strain>
    </source>
</reference>
<dbReference type="Proteomes" id="UP001153332">
    <property type="component" value="Unassembled WGS sequence"/>
</dbReference>
<gene>
    <name evidence="1" type="ORF">O1611_g4571</name>
</gene>
<proteinExistence type="predicted"/>
<evidence type="ECO:0000313" key="1">
    <source>
        <dbReference type="EMBL" id="KAJ8129063.1"/>
    </source>
</evidence>
<evidence type="ECO:0000313" key="2">
    <source>
        <dbReference type="Proteomes" id="UP001153332"/>
    </source>
</evidence>
<name>A0ACC2JNI0_9PEZI</name>
<sequence length="522" mass="59549">MFQNWDPLFLGEQLRTRKERGYETPATQRGYGDHSNARAIDDAPISRPNTTPPKAFYGLNTPIIYSFEHDDERSDGDHDRCLSRRNTAPRSNGLEGRNRIIRDTSYLESNESCFLYTKPLNNSGTRCRDCSILICVGCTSNARLLCPGHSFGLAPARDTTESNGRQTSRQSPPRIGPIQARPPIRTKYSCRFCQQSPGMRYECDICKINLCKDCLQLHPVQHLVRAVECESNANKSVQEIEVLYVLASERTASADVESDLGGLRDVPGTINGNEDGWTDEASCDDGAGLHTSMPIGRFSYIRNQRRSSYTRLRPKSEVVNRQRRSGSTHIRAKGQVANQQRGSVSFACSKKEAIKFVQNARSMIWMIEEVFGIVPNTPESQGPRTVRRTKQLLNQLDIRSTLEGKHRPELVESRRRNTGENDADIANESNFGQGDHREGHLEHLGHNRDLLDFEAPSSDSDYVDEERRRKQGRKQKRRTSYARYWLPADQRRLRELKNKGWSNHRIANHYFANIRKTYSTIF</sequence>
<keyword evidence="2" id="KW-1185">Reference proteome</keyword>
<organism evidence="1 2">
    <name type="scientific">Lasiodiplodia mahajangana</name>
    <dbReference type="NCBI Taxonomy" id="1108764"/>
    <lineage>
        <taxon>Eukaryota</taxon>
        <taxon>Fungi</taxon>
        <taxon>Dikarya</taxon>
        <taxon>Ascomycota</taxon>
        <taxon>Pezizomycotina</taxon>
        <taxon>Dothideomycetes</taxon>
        <taxon>Dothideomycetes incertae sedis</taxon>
        <taxon>Botryosphaeriales</taxon>
        <taxon>Botryosphaeriaceae</taxon>
        <taxon>Lasiodiplodia</taxon>
    </lineage>
</organism>
<dbReference type="EMBL" id="JAPUUL010000876">
    <property type="protein sequence ID" value="KAJ8129063.1"/>
    <property type="molecule type" value="Genomic_DNA"/>
</dbReference>
<accession>A0ACC2JNI0</accession>
<protein>
    <submittedName>
        <fullName evidence="1">Uncharacterized protein</fullName>
    </submittedName>
</protein>
<comment type="caution">
    <text evidence="1">The sequence shown here is derived from an EMBL/GenBank/DDBJ whole genome shotgun (WGS) entry which is preliminary data.</text>
</comment>